<reference evidence="3 4" key="1">
    <citation type="submission" date="2022-04" db="EMBL/GenBank/DDBJ databases">
        <title>Hymenobacter sp. isolated from the air.</title>
        <authorList>
            <person name="Won M."/>
            <person name="Lee C.-M."/>
            <person name="Woen H.-Y."/>
            <person name="Kwon S.-W."/>
        </authorList>
    </citation>
    <scope>NUCLEOTIDE SEQUENCE [LARGE SCALE GENOMIC DNA]</scope>
    <source>
        <strain evidence="4">5116 S-27</strain>
    </source>
</reference>
<name>A0ABY4F529_9BACT</name>
<evidence type="ECO:0000256" key="1">
    <source>
        <dbReference type="SAM" id="Phobius"/>
    </source>
</evidence>
<evidence type="ECO:0000313" key="3">
    <source>
        <dbReference type="EMBL" id="UOQ51772.1"/>
    </source>
</evidence>
<dbReference type="RefSeq" id="WP_244715132.1">
    <property type="nucleotide sequence ID" value="NZ_CP095049.1"/>
</dbReference>
<dbReference type="EMBL" id="CP095049">
    <property type="protein sequence ID" value="UOQ51772.1"/>
    <property type="molecule type" value="Genomic_DNA"/>
</dbReference>
<evidence type="ECO:0000256" key="2">
    <source>
        <dbReference type="SAM" id="SignalP"/>
    </source>
</evidence>
<feature type="transmembrane region" description="Helical" evidence="1">
    <location>
        <begin position="109"/>
        <end position="129"/>
    </location>
</feature>
<gene>
    <name evidence="3" type="ORF">MUN80_18660</name>
</gene>
<feature type="signal peptide" evidence="2">
    <location>
        <begin position="1"/>
        <end position="23"/>
    </location>
</feature>
<keyword evidence="1" id="KW-0472">Membrane</keyword>
<evidence type="ECO:0000313" key="4">
    <source>
        <dbReference type="Proteomes" id="UP000831785"/>
    </source>
</evidence>
<accession>A0ABY4F529</accession>
<protein>
    <recommendedName>
        <fullName evidence="5">DUF4293 family protein</fullName>
    </recommendedName>
</protein>
<organism evidence="3 4">
    <name type="scientific">Hymenobacter cellulosivorans</name>
    <dbReference type="NCBI Taxonomy" id="2932249"/>
    <lineage>
        <taxon>Bacteria</taxon>
        <taxon>Pseudomonadati</taxon>
        <taxon>Bacteroidota</taxon>
        <taxon>Cytophagia</taxon>
        <taxon>Cytophagales</taxon>
        <taxon>Hymenobacteraceae</taxon>
        <taxon>Hymenobacter</taxon>
    </lineage>
</organism>
<keyword evidence="2" id="KW-0732">Signal</keyword>
<sequence>MSRSRTLLLLATGAAAASVACIAACHWLLPKPPWLYDQVGGWTIYPPLGGPPQAIPARVGPTLLEYYSYLGLLAGASGAAGAALLFWLPGLIGAARNTQESPQSIGLKMLPVLLLVPCAIHLLGMIALVRRDEARQEEGVYSSPADYEQTIRYDTSGYAVPVDSLSDPGD</sequence>
<dbReference type="PROSITE" id="PS51257">
    <property type="entry name" value="PROKAR_LIPOPROTEIN"/>
    <property type="match status" value="1"/>
</dbReference>
<keyword evidence="4" id="KW-1185">Reference proteome</keyword>
<feature type="chain" id="PRO_5045975007" description="DUF4293 family protein" evidence="2">
    <location>
        <begin position="24"/>
        <end position="170"/>
    </location>
</feature>
<dbReference type="Proteomes" id="UP000831785">
    <property type="component" value="Chromosome"/>
</dbReference>
<keyword evidence="1" id="KW-1133">Transmembrane helix</keyword>
<proteinExistence type="predicted"/>
<feature type="transmembrane region" description="Helical" evidence="1">
    <location>
        <begin position="66"/>
        <end position="88"/>
    </location>
</feature>
<evidence type="ECO:0008006" key="5">
    <source>
        <dbReference type="Google" id="ProtNLM"/>
    </source>
</evidence>
<keyword evidence="1" id="KW-0812">Transmembrane</keyword>